<gene>
    <name evidence="5" type="ORF">UA08_00881</name>
</gene>
<dbReference type="OrthoDB" id="10252171at2759"/>
<feature type="compositionally biased region" description="Polar residues" evidence="2">
    <location>
        <begin position="315"/>
        <end position="325"/>
    </location>
</feature>
<dbReference type="GO" id="GO:0005938">
    <property type="term" value="C:cell cortex"/>
    <property type="evidence" value="ECO:0007669"/>
    <property type="project" value="TreeGrafter"/>
</dbReference>
<accession>A0A225BAL8</accession>
<dbReference type="PROSITE" id="PS50238">
    <property type="entry name" value="RHOGAP"/>
    <property type="match status" value="1"/>
</dbReference>
<keyword evidence="1" id="KW-0343">GTPase activation</keyword>
<dbReference type="GeneID" id="31000636"/>
<dbReference type="Pfam" id="PF00620">
    <property type="entry name" value="RhoGAP"/>
    <property type="match status" value="1"/>
</dbReference>
<feature type="region of interest" description="Disordered" evidence="2">
    <location>
        <begin position="315"/>
        <end position="341"/>
    </location>
</feature>
<evidence type="ECO:0000256" key="2">
    <source>
        <dbReference type="SAM" id="MobiDB-lite"/>
    </source>
</evidence>
<dbReference type="AlphaFoldDB" id="A0A225BAL8"/>
<dbReference type="RefSeq" id="XP_020124557.1">
    <property type="nucleotide sequence ID" value="XM_020260736.1"/>
</dbReference>
<sequence length="772" mass="87451">MARLSDLIRDSKLETHFEPHSSVETVHTYNTPDPTSRRRLVRRSEHWKRQNKIGGGSYGSVWLEKCTQGYRDVQVRAIKQIEKHEQFAHIDYTRELEAIAKFSHAKYERCFVKSFGWYESPEHLFIAMEYLDLGDLHTYLYRNPALPEHDAREVTYQILDGLNLMHENEFCHRDMKPSNILLKSCPPDDWWVKIADFGISKRTEEGLGLSTTVKGTLGYIAPEVYGFTERGSPHAVDIWAVGEIAFQMLTKKSSFKHIGILSKYVINPEIFPSQLLLDAPVTQLGVEFIVSLMNPNPDERVTAAEALQNEWMAQQSLSNDGQDTSAAEPANEATSVPTNGPVIEDMGTWNTAHEVTWDTSTIKPATEISEVPLPGTSIIRRKSLPKVTMLAELKGSGTSLVQKFGDDLERLQLQSTLDPASARSVESSHSDTISKSFTSTEVNESITPTLSPISSGITKTQPYTIERSHSGATSQSSASIQEVTFDDINKPSQSPSNSEQTKSTPPPKKSLWSRLKRYRRREKENRVFGVPLSVSIRYANVAISLTDDNGQSFIYGYIPIIVAKCGVFLKNKGTSVKGIFDTEVSEKRVEELQFKFDNLDTMYGKGLQWSGYTVHDAAWVLLTYLKGLPEPVIILEFYEKFRDPIRSYQMFQRQDIPEIYMTTIVTYQNLIRELPPLNKQLLLYLLDILAVFASKSDENGLDSLRISAIFQMAIIWHPQHYHIAAENDLSRDVLSFLVENQDHFLFGIENQPQVQSQDEPEVHNNRSRAASI</sequence>
<keyword evidence="6" id="KW-1185">Reference proteome</keyword>
<evidence type="ECO:0000259" key="4">
    <source>
        <dbReference type="PROSITE" id="PS50238"/>
    </source>
</evidence>
<dbReference type="SUPFAM" id="SSF56112">
    <property type="entry name" value="Protein kinase-like (PK-like)"/>
    <property type="match status" value="1"/>
</dbReference>
<dbReference type="PROSITE" id="PS50011">
    <property type="entry name" value="PROTEIN_KINASE_DOM"/>
    <property type="match status" value="1"/>
</dbReference>
<dbReference type="SMART" id="SM00220">
    <property type="entry name" value="S_TKc"/>
    <property type="match status" value="1"/>
</dbReference>
<dbReference type="GO" id="GO:0005096">
    <property type="term" value="F:GTPase activator activity"/>
    <property type="evidence" value="ECO:0007669"/>
    <property type="project" value="UniProtKB-KW"/>
</dbReference>
<evidence type="ECO:0000256" key="1">
    <source>
        <dbReference type="ARBA" id="ARBA00022468"/>
    </source>
</evidence>
<evidence type="ECO:0008006" key="7">
    <source>
        <dbReference type="Google" id="ProtNLM"/>
    </source>
</evidence>
<feature type="compositionally biased region" description="Polar residues" evidence="2">
    <location>
        <begin position="490"/>
        <end position="503"/>
    </location>
</feature>
<feature type="region of interest" description="Disordered" evidence="2">
    <location>
        <begin position="22"/>
        <end position="42"/>
    </location>
</feature>
<feature type="domain" description="Rho-GAP" evidence="4">
    <location>
        <begin position="543"/>
        <end position="745"/>
    </location>
</feature>
<dbReference type="InterPro" id="IPR008936">
    <property type="entry name" value="Rho_GTPase_activation_prot"/>
</dbReference>
<dbReference type="EMBL" id="LFMY01000001">
    <property type="protein sequence ID" value="OKL64436.1"/>
    <property type="molecule type" value="Genomic_DNA"/>
</dbReference>
<dbReference type="Proteomes" id="UP000214365">
    <property type="component" value="Unassembled WGS sequence"/>
</dbReference>
<dbReference type="PROSITE" id="PS00108">
    <property type="entry name" value="PROTEIN_KINASE_ST"/>
    <property type="match status" value="1"/>
</dbReference>
<evidence type="ECO:0000259" key="3">
    <source>
        <dbReference type="PROSITE" id="PS50011"/>
    </source>
</evidence>
<dbReference type="Gene3D" id="1.10.555.10">
    <property type="entry name" value="Rho GTPase activation protein"/>
    <property type="match status" value="1"/>
</dbReference>
<dbReference type="Gene3D" id="1.10.510.10">
    <property type="entry name" value="Transferase(Phosphotransferase) domain 1"/>
    <property type="match status" value="1"/>
</dbReference>
<name>A0A225BAL8_TALAT</name>
<evidence type="ECO:0000313" key="6">
    <source>
        <dbReference type="Proteomes" id="UP000214365"/>
    </source>
</evidence>
<feature type="compositionally biased region" description="Polar residues" evidence="2">
    <location>
        <begin position="22"/>
        <end position="34"/>
    </location>
</feature>
<dbReference type="PANTHER" id="PTHR15228">
    <property type="entry name" value="SPERMATHECAL PHYSIOLOGY VARIANT"/>
    <property type="match status" value="1"/>
</dbReference>
<dbReference type="InterPro" id="IPR008271">
    <property type="entry name" value="Ser/Thr_kinase_AS"/>
</dbReference>
<feature type="region of interest" description="Disordered" evidence="2">
    <location>
        <begin position="487"/>
        <end position="512"/>
    </location>
</feature>
<dbReference type="STRING" id="1441469.A0A225BAL8"/>
<dbReference type="GO" id="GO:0007165">
    <property type="term" value="P:signal transduction"/>
    <property type="evidence" value="ECO:0007669"/>
    <property type="project" value="InterPro"/>
</dbReference>
<proteinExistence type="predicted"/>
<dbReference type="InterPro" id="IPR011009">
    <property type="entry name" value="Kinase-like_dom_sf"/>
</dbReference>
<dbReference type="SUPFAM" id="SSF48350">
    <property type="entry name" value="GTPase activation domain, GAP"/>
    <property type="match status" value="1"/>
</dbReference>
<dbReference type="GO" id="GO:0060237">
    <property type="term" value="P:regulation of fungal-type cell wall organization"/>
    <property type="evidence" value="ECO:0007669"/>
    <property type="project" value="TreeGrafter"/>
</dbReference>
<dbReference type="InterPro" id="IPR000198">
    <property type="entry name" value="RhoGAP_dom"/>
</dbReference>
<dbReference type="InterPro" id="IPR051025">
    <property type="entry name" value="RhoGAP"/>
</dbReference>
<dbReference type="InterPro" id="IPR000719">
    <property type="entry name" value="Prot_kinase_dom"/>
</dbReference>
<feature type="region of interest" description="Disordered" evidence="2">
    <location>
        <begin position="417"/>
        <end position="457"/>
    </location>
</feature>
<evidence type="ECO:0000313" key="5">
    <source>
        <dbReference type="EMBL" id="OKL64436.1"/>
    </source>
</evidence>
<feature type="domain" description="Protein kinase" evidence="3">
    <location>
        <begin position="47"/>
        <end position="312"/>
    </location>
</feature>
<dbReference type="Pfam" id="PF00069">
    <property type="entry name" value="Pkinase"/>
    <property type="match status" value="1"/>
</dbReference>
<dbReference type="PANTHER" id="PTHR15228:SF25">
    <property type="entry name" value="F-BAR DOMAIN-CONTAINING PROTEIN"/>
    <property type="match status" value="1"/>
</dbReference>
<comment type="caution">
    <text evidence="5">The sequence shown here is derived from an EMBL/GenBank/DDBJ whole genome shotgun (WGS) entry which is preliminary data.</text>
</comment>
<organism evidence="5 6">
    <name type="scientific">Talaromyces atroroseus</name>
    <dbReference type="NCBI Taxonomy" id="1441469"/>
    <lineage>
        <taxon>Eukaryota</taxon>
        <taxon>Fungi</taxon>
        <taxon>Dikarya</taxon>
        <taxon>Ascomycota</taxon>
        <taxon>Pezizomycotina</taxon>
        <taxon>Eurotiomycetes</taxon>
        <taxon>Eurotiomycetidae</taxon>
        <taxon>Eurotiales</taxon>
        <taxon>Trichocomaceae</taxon>
        <taxon>Talaromyces</taxon>
        <taxon>Talaromyces sect. Trachyspermi</taxon>
    </lineage>
</organism>
<protein>
    <recommendedName>
        <fullName evidence="7">Protein kinase domain-containing protein</fullName>
    </recommendedName>
</protein>
<dbReference type="SMART" id="SM00324">
    <property type="entry name" value="RhoGAP"/>
    <property type="match status" value="1"/>
</dbReference>
<feature type="region of interest" description="Disordered" evidence="2">
    <location>
        <begin position="753"/>
        <end position="772"/>
    </location>
</feature>
<dbReference type="GO" id="GO:0004672">
    <property type="term" value="F:protein kinase activity"/>
    <property type="evidence" value="ECO:0007669"/>
    <property type="project" value="InterPro"/>
</dbReference>
<dbReference type="GO" id="GO:0005524">
    <property type="term" value="F:ATP binding"/>
    <property type="evidence" value="ECO:0007669"/>
    <property type="project" value="InterPro"/>
</dbReference>
<reference evidence="5 6" key="1">
    <citation type="submission" date="2015-06" db="EMBL/GenBank/DDBJ databases">
        <title>Talaromyces atroroseus IBT 11181 draft genome.</title>
        <authorList>
            <person name="Rasmussen K.B."/>
            <person name="Rasmussen S."/>
            <person name="Petersen B."/>
            <person name="Sicheritz-Ponten T."/>
            <person name="Mortensen U.H."/>
            <person name="Thrane U."/>
        </authorList>
    </citation>
    <scope>NUCLEOTIDE SEQUENCE [LARGE SCALE GENOMIC DNA]</scope>
    <source>
        <strain evidence="5 6">IBT 11181</strain>
    </source>
</reference>